<keyword evidence="3" id="KW-1185">Reference proteome</keyword>
<feature type="transmembrane region" description="Helical" evidence="1">
    <location>
        <begin position="63"/>
        <end position="83"/>
    </location>
</feature>
<dbReference type="EMBL" id="BAABAT010000080">
    <property type="protein sequence ID" value="GAA4263788.1"/>
    <property type="molecule type" value="Genomic_DNA"/>
</dbReference>
<dbReference type="Gene3D" id="3.40.50.1820">
    <property type="entry name" value="alpha/beta hydrolase"/>
    <property type="match status" value="1"/>
</dbReference>
<feature type="transmembrane region" description="Helical" evidence="1">
    <location>
        <begin position="29"/>
        <end position="51"/>
    </location>
</feature>
<dbReference type="InterPro" id="IPR000801">
    <property type="entry name" value="Esterase-like"/>
</dbReference>
<reference evidence="3" key="1">
    <citation type="journal article" date="2019" name="Int. J. Syst. Evol. Microbiol.">
        <title>The Global Catalogue of Microorganisms (GCM) 10K type strain sequencing project: providing services to taxonomists for standard genome sequencing and annotation.</title>
        <authorList>
            <consortium name="The Broad Institute Genomics Platform"/>
            <consortium name="The Broad Institute Genome Sequencing Center for Infectious Disease"/>
            <person name="Wu L."/>
            <person name="Ma J."/>
        </authorList>
    </citation>
    <scope>NUCLEOTIDE SEQUENCE [LARGE SCALE GENOMIC DNA]</scope>
    <source>
        <strain evidence="3">JCM 17441</strain>
    </source>
</reference>
<feature type="transmembrane region" description="Helical" evidence="1">
    <location>
        <begin position="155"/>
        <end position="178"/>
    </location>
</feature>
<dbReference type="GO" id="GO:0016787">
    <property type="term" value="F:hydrolase activity"/>
    <property type="evidence" value="ECO:0007669"/>
    <property type="project" value="UniProtKB-KW"/>
</dbReference>
<feature type="transmembrane region" description="Helical" evidence="1">
    <location>
        <begin position="95"/>
        <end position="113"/>
    </location>
</feature>
<evidence type="ECO:0000256" key="1">
    <source>
        <dbReference type="SAM" id="Phobius"/>
    </source>
</evidence>
<accession>A0ABP8DVA9</accession>
<keyword evidence="1" id="KW-0812">Transmembrane</keyword>
<keyword evidence="1" id="KW-0472">Membrane</keyword>
<sequence length="491" mass="51708">MRIYYAEEPTHEVRAAPERTRHRRPRGRWVGTAVAAVGAGLAAAGLTWAAWGGAFDHVPLLDRAVAGGFEAVGCALLLAAWWSRERRWITRTVPILLLSVAGLVGLVALTLWMTGTVTDAYPPSFAIWIGAGFTAIAGCPLVLRRRSVERAAGRVLAWRKAAAVVAVPATAAGAFMLIDQQYGIWPQIGDVLGHSGAIGGQQAHDLIGGAATRGGAPPAQGVIVSLDAPATRSHFRHRPGVVFLPPAYFGPGRATLPVLIMLVGSPGTPINWLKSGHGQFTDDAYAAAHNGRAPVLVVVDQNGSATGDTECIDGPEGNAETYLTVDVPAFITGTLQIQHTPWSWGIVGFSEGGTCALDLVLGHPDIYRHVIDFGGDARPNLGNPAHTLSTLFGGNLAAEQAHDPARLLSTRRYPGVTLWFGAGADDARGIAVGEELAADATRDGIVTHRFVDTGGHNWQFASAGFARVLPQLCDEMVTSGLEPAPGRPHRV</sequence>
<organism evidence="2 3">
    <name type="scientific">Dactylosporangium darangshiense</name>
    <dbReference type="NCBI Taxonomy" id="579108"/>
    <lineage>
        <taxon>Bacteria</taxon>
        <taxon>Bacillati</taxon>
        <taxon>Actinomycetota</taxon>
        <taxon>Actinomycetes</taxon>
        <taxon>Micromonosporales</taxon>
        <taxon>Micromonosporaceae</taxon>
        <taxon>Dactylosporangium</taxon>
    </lineage>
</organism>
<evidence type="ECO:0000313" key="2">
    <source>
        <dbReference type="EMBL" id="GAA4263788.1"/>
    </source>
</evidence>
<name>A0ABP8DVA9_9ACTN</name>
<dbReference type="RefSeq" id="WP_345143797.1">
    <property type="nucleotide sequence ID" value="NZ_BAABAT010000080.1"/>
</dbReference>
<comment type="caution">
    <text evidence="2">The sequence shown here is derived from an EMBL/GenBank/DDBJ whole genome shotgun (WGS) entry which is preliminary data.</text>
</comment>
<keyword evidence="2" id="KW-0378">Hydrolase</keyword>
<dbReference type="SUPFAM" id="SSF53474">
    <property type="entry name" value="alpha/beta-Hydrolases"/>
    <property type="match status" value="1"/>
</dbReference>
<gene>
    <name evidence="2" type="ORF">GCM10022255_111510</name>
</gene>
<keyword evidence="1" id="KW-1133">Transmembrane helix</keyword>
<dbReference type="PANTHER" id="PTHR48098:SF1">
    <property type="entry name" value="DIACYLGLYCEROL ACYLTRANSFERASE_MYCOLYLTRANSFERASE AG85A"/>
    <property type="match status" value="1"/>
</dbReference>
<dbReference type="InterPro" id="IPR050583">
    <property type="entry name" value="Mycobacterial_A85_antigen"/>
</dbReference>
<feature type="transmembrane region" description="Helical" evidence="1">
    <location>
        <begin position="125"/>
        <end position="143"/>
    </location>
</feature>
<protein>
    <submittedName>
        <fullName evidence="2">Alpha/beta hydrolase-fold protein</fullName>
    </submittedName>
</protein>
<proteinExistence type="predicted"/>
<dbReference type="PANTHER" id="PTHR48098">
    <property type="entry name" value="ENTEROCHELIN ESTERASE-RELATED"/>
    <property type="match status" value="1"/>
</dbReference>
<dbReference type="Pfam" id="PF00756">
    <property type="entry name" value="Esterase"/>
    <property type="match status" value="1"/>
</dbReference>
<dbReference type="Proteomes" id="UP001500620">
    <property type="component" value="Unassembled WGS sequence"/>
</dbReference>
<evidence type="ECO:0000313" key="3">
    <source>
        <dbReference type="Proteomes" id="UP001500620"/>
    </source>
</evidence>
<dbReference type="InterPro" id="IPR029058">
    <property type="entry name" value="AB_hydrolase_fold"/>
</dbReference>